<dbReference type="InterPro" id="IPR020904">
    <property type="entry name" value="Sc_DH/Rdtase_CS"/>
</dbReference>
<keyword evidence="2" id="KW-0963">Cytoplasm</keyword>
<evidence type="ECO:0000313" key="5">
    <source>
        <dbReference type="EMBL" id="KLN52299.1"/>
    </source>
</evidence>
<dbReference type="Proteomes" id="UP000035170">
    <property type="component" value="Unassembled WGS sequence"/>
</dbReference>
<dbReference type="PATRIC" id="fig|34073.19.peg.6766"/>
<comment type="caution">
    <text evidence="5">The sequence shown here is derived from an EMBL/GenBank/DDBJ whole genome shotgun (WGS) entry which is preliminary data.</text>
</comment>
<dbReference type="AlphaFoldDB" id="A0A0H2LPT9"/>
<dbReference type="SUPFAM" id="SSF51735">
    <property type="entry name" value="NAD(P)-binding Rossmann-fold domains"/>
    <property type="match status" value="1"/>
</dbReference>
<dbReference type="InterPro" id="IPR002347">
    <property type="entry name" value="SDR_fam"/>
</dbReference>
<keyword evidence="4 5" id="KW-0560">Oxidoreductase</keyword>
<evidence type="ECO:0000313" key="6">
    <source>
        <dbReference type="Proteomes" id="UP000035170"/>
    </source>
</evidence>
<evidence type="ECO:0000256" key="1">
    <source>
        <dbReference type="ARBA" id="ARBA00004496"/>
    </source>
</evidence>
<sequence length="254" mass="26906">MTASHLTLITGASRGLGRAMAEQLLQARHMVLGISRRPEPQLAELAQKAGAELIQWEQDLSDPVAASARLSAWLKTLDGQRFDSVTLINNAGTVGNPAPLASAVEAELSLALRIGLEAPMLLTAAFLGATREWRGARKVLNISSGLGRNAMGSQASYCAAKAGMDHFSRAVALEEAAAPNGARIVSLAPGVIDTDMQVQLRGASAEKFPDRTRFVSMKEEGRLDSPATAAAKVLKYLARQDFGHNPVADVRDPA</sequence>
<comment type="subcellular location">
    <subcellularLocation>
        <location evidence="1">Cytoplasm</location>
    </subcellularLocation>
</comment>
<evidence type="ECO:0000256" key="2">
    <source>
        <dbReference type="ARBA" id="ARBA00022490"/>
    </source>
</evidence>
<gene>
    <name evidence="5" type="primary">yueD</name>
    <name evidence="5" type="ORF">VPARA_65670</name>
</gene>
<organism evidence="5 6">
    <name type="scientific">Variovorax paradoxus</name>
    <dbReference type="NCBI Taxonomy" id="34073"/>
    <lineage>
        <taxon>Bacteria</taxon>
        <taxon>Pseudomonadati</taxon>
        <taxon>Pseudomonadota</taxon>
        <taxon>Betaproteobacteria</taxon>
        <taxon>Burkholderiales</taxon>
        <taxon>Comamonadaceae</taxon>
        <taxon>Variovorax</taxon>
    </lineage>
</organism>
<keyword evidence="3" id="KW-0521">NADP</keyword>
<dbReference type="InterPro" id="IPR036291">
    <property type="entry name" value="NAD(P)-bd_dom_sf"/>
</dbReference>
<name>A0A0H2LPT9_VARPD</name>
<evidence type="ECO:0000256" key="3">
    <source>
        <dbReference type="ARBA" id="ARBA00022857"/>
    </source>
</evidence>
<proteinExistence type="predicted"/>
<dbReference type="PROSITE" id="PS00061">
    <property type="entry name" value="ADH_SHORT"/>
    <property type="match status" value="1"/>
</dbReference>
<protein>
    <submittedName>
        <fullName evidence="5">Benzil reductase ((S)-benzoin forming)</fullName>
        <ecNumber evidence="5">1.1.1.320</ecNumber>
    </submittedName>
</protein>
<dbReference type="GO" id="GO:0005737">
    <property type="term" value="C:cytoplasm"/>
    <property type="evidence" value="ECO:0007669"/>
    <property type="project" value="UniProtKB-SubCell"/>
</dbReference>
<dbReference type="EMBL" id="JZWI01000057">
    <property type="protein sequence ID" value="KLN52299.1"/>
    <property type="molecule type" value="Genomic_DNA"/>
</dbReference>
<dbReference type="PANTHER" id="PTHR44085">
    <property type="entry name" value="SEPIAPTERIN REDUCTASE"/>
    <property type="match status" value="1"/>
</dbReference>
<dbReference type="Gene3D" id="3.40.50.720">
    <property type="entry name" value="NAD(P)-binding Rossmann-like Domain"/>
    <property type="match status" value="1"/>
</dbReference>
<dbReference type="PANTHER" id="PTHR44085:SF2">
    <property type="entry name" value="SEPIAPTERIN REDUCTASE"/>
    <property type="match status" value="1"/>
</dbReference>
<keyword evidence="6" id="KW-1185">Reference proteome</keyword>
<dbReference type="InterPro" id="IPR051721">
    <property type="entry name" value="Biopterin_syn/organic_redct"/>
</dbReference>
<dbReference type="GO" id="GO:0006729">
    <property type="term" value="P:tetrahydrobiopterin biosynthetic process"/>
    <property type="evidence" value="ECO:0007669"/>
    <property type="project" value="TreeGrafter"/>
</dbReference>
<reference evidence="5 6" key="1">
    <citation type="submission" date="2015-03" db="EMBL/GenBank/DDBJ databases">
        <title>Genome sequence of Variovorax paradoxus TBEA6.</title>
        <authorList>
            <person name="Poehlein A."/>
            <person name="Schuldes J."/>
            <person name="Wuebbeler J.H."/>
            <person name="Hiessl S."/>
            <person name="Steinbuechel A."/>
            <person name="Daniel R."/>
        </authorList>
    </citation>
    <scope>NUCLEOTIDE SEQUENCE [LARGE SCALE GENOMIC DNA]</scope>
    <source>
        <strain evidence="5 6">TBEA6</strain>
    </source>
</reference>
<dbReference type="RefSeq" id="WP_047787575.1">
    <property type="nucleotide sequence ID" value="NZ_JZWI01000057.1"/>
</dbReference>
<accession>A0A0H2LPT9</accession>
<dbReference type="EC" id="1.1.1.320" evidence="5"/>
<dbReference type="PRINTS" id="PR00081">
    <property type="entry name" value="GDHRDH"/>
</dbReference>
<dbReference type="GO" id="GO:0004757">
    <property type="term" value="F:sepiapterin reductase (NADP+) activity"/>
    <property type="evidence" value="ECO:0007669"/>
    <property type="project" value="TreeGrafter"/>
</dbReference>
<evidence type="ECO:0000256" key="4">
    <source>
        <dbReference type="ARBA" id="ARBA00023002"/>
    </source>
</evidence>
<dbReference type="Pfam" id="PF00106">
    <property type="entry name" value="adh_short"/>
    <property type="match status" value="1"/>
</dbReference>